<gene>
    <name evidence="2" type="ORF">G6F50_017468</name>
</gene>
<dbReference type="AlphaFoldDB" id="A0A9P6XQJ0"/>
<protein>
    <submittedName>
        <fullName evidence="2">Uncharacterized protein</fullName>
    </submittedName>
</protein>
<feature type="transmembrane region" description="Helical" evidence="1">
    <location>
        <begin position="28"/>
        <end position="52"/>
    </location>
</feature>
<keyword evidence="3" id="KW-1185">Reference proteome</keyword>
<dbReference type="Proteomes" id="UP000740926">
    <property type="component" value="Unassembled WGS sequence"/>
</dbReference>
<name>A0A9P6XQJ0_9FUNG</name>
<accession>A0A9P6XQJ0</accession>
<keyword evidence="1" id="KW-0472">Membrane</keyword>
<proteinExistence type="predicted"/>
<evidence type="ECO:0000313" key="3">
    <source>
        <dbReference type="Proteomes" id="UP000740926"/>
    </source>
</evidence>
<evidence type="ECO:0000256" key="1">
    <source>
        <dbReference type="SAM" id="Phobius"/>
    </source>
</evidence>
<dbReference type="EMBL" id="JAANIU010012946">
    <property type="protein sequence ID" value="KAG1530216.1"/>
    <property type="molecule type" value="Genomic_DNA"/>
</dbReference>
<comment type="caution">
    <text evidence="2">The sequence shown here is derived from an EMBL/GenBank/DDBJ whole genome shotgun (WGS) entry which is preliminary data.</text>
</comment>
<sequence length="75" mass="6993">MVTPSTPSSAVPTLANASSLPPAMVKPVFAAAGAAATGAAGLVAAASVGPLLSEVALGRFRSGGTSSGRISGARA</sequence>
<reference evidence="2 3" key="1">
    <citation type="journal article" date="2020" name="Microb. Genom.">
        <title>Genetic diversity of clinical and environmental Mucorales isolates obtained from an investigation of mucormycosis cases among solid organ transplant recipients.</title>
        <authorList>
            <person name="Nguyen M.H."/>
            <person name="Kaul D."/>
            <person name="Muto C."/>
            <person name="Cheng S.J."/>
            <person name="Richter R.A."/>
            <person name="Bruno V.M."/>
            <person name="Liu G."/>
            <person name="Beyhan S."/>
            <person name="Sundermann A.J."/>
            <person name="Mounaud S."/>
            <person name="Pasculle A.W."/>
            <person name="Nierman W.C."/>
            <person name="Driscoll E."/>
            <person name="Cumbie R."/>
            <person name="Clancy C.J."/>
            <person name="Dupont C.L."/>
        </authorList>
    </citation>
    <scope>NUCLEOTIDE SEQUENCE [LARGE SCALE GENOMIC DNA]</scope>
    <source>
        <strain evidence="2 3">GL24</strain>
    </source>
</reference>
<keyword evidence="1" id="KW-1133">Transmembrane helix</keyword>
<keyword evidence="1" id="KW-0812">Transmembrane</keyword>
<organism evidence="2 3">
    <name type="scientific">Rhizopus delemar</name>
    <dbReference type="NCBI Taxonomy" id="936053"/>
    <lineage>
        <taxon>Eukaryota</taxon>
        <taxon>Fungi</taxon>
        <taxon>Fungi incertae sedis</taxon>
        <taxon>Mucoromycota</taxon>
        <taxon>Mucoromycotina</taxon>
        <taxon>Mucoromycetes</taxon>
        <taxon>Mucorales</taxon>
        <taxon>Mucorineae</taxon>
        <taxon>Rhizopodaceae</taxon>
        <taxon>Rhizopus</taxon>
    </lineage>
</organism>
<evidence type="ECO:0000313" key="2">
    <source>
        <dbReference type="EMBL" id="KAG1530216.1"/>
    </source>
</evidence>